<feature type="region of interest" description="Disordered" evidence="3">
    <location>
        <begin position="250"/>
        <end position="274"/>
    </location>
</feature>
<dbReference type="Proteomes" id="UP000814176">
    <property type="component" value="Unassembled WGS sequence"/>
</dbReference>
<proteinExistence type="inferred from homology"/>
<dbReference type="Gene3D" id="3.40.50.1820">
    <property type="entry name" value="alpha/beta hydrolase"/>
    <property type="match status" value="1"/>
</dbReference>
<sequence>MPTPARTSALRPLHPANLAKSRLRPPLVQQVEIKVNDPLDHTAPAILHAPPESDTQKANGAAVVLISGAGGGTSGPGGIYPSLADKFAALLGIPCVRLDYRRPARNTYCTPDVLASLDYLDRHFGSSRFVVVGWSFGGSPCFTVAAREPKRVVGVVTVASQTADTDGILKLSPRPLLLLHGTGDTTLSPRCSHNLYRAYGDDPRGSRTLRLFEGDNHGLTRNATEAEQLIFEFAARVLGFSPDSEEAAENLTGDTQQRVQQMHEGHDLENGERL</sequence>
<organism evidence="5 6">
    <name type="scientific">Rhodofomes roseus</name>
    <dbReference type="NCBI Taxonomy" id="34475"/>
    <lineage>
        <taxon>Eukaryota</taxon>
        <taxon>Fungi</taxon>
        <taxon>Dikarya</taxon>
        <taxon>Basidiomycota</taxon>
        <taxon>Agaricomycotina</taxon>
        <taxon>Agaricomycetes</taxon>
        <taxon>Polyporales</taxon>
        <taxon>Rhodofomes</taxon>
    </lineage>
</organism>
<reference evidence="5 6" key="1">
    <citation type="journal article" date="2021" name="Environ. Microbiol.">
        <title>Gene family expansions and transcriptome signatures uncover fungal adaptations to wood decay.</title>
        <authorList>
            <person name="Hage H."/>
            <person name="Miyauchi S."/>
            <person name="Viragh M."/>
            <person name="Drula E."/>
            <person name="Min B."/>
            <person name="Chaduli D."/>
            <person name="Navarro D."/>
            <person name="Favel A."/>
            <person name="Norest M."/>
            <person name="Lesage-Meessen L."/>
            <person name="Balint B."/>
            <person name="Merenyi Z."/>
            <person name="de Eugenio L."/>
            <person name="Morin E."/>
            <person name="Martinez A.T."/>
            <person name="Baldrian P."/>
            <person name="Stursova M."/>
            <person name="Martinez M.J."/>
            <person name="Novotny C."/>
            <person name="Magnuson J.K."/>
            <person name="Spatafora J.W."/>
            <person name="Maurice S."/>
            <person name="Pangilinan J."/>
            <person name="Andreopoulos W."/>
            <person name="LaButti K."/>
            <person name="Hundley H."/>
            <person name="Na H."/>
            <person name="Kuo A."/>
            <person name="Barry K."/>
            <person name="Lipzen A."/>
            <person name="Henrissat B."/>
            <person name="Riley R."/>
            <person name="Ahrendt S."/>
            <person name="Nagy L.G."/>
            <person name="Grigoriev I.V."/>
            <person name="Martin F."/>
            <person name="Rosso M.N."/>
        </authorList>
    </citation>
    <scope>NUCLEOTIDE SEQUENCE [LARGE SCALE GENOMIC DNA]</scope>
    <source>
        <strain evidence="5 6">CIRM-BRFM 1785</strain>
    </source>
</reference>
<evidence type="ECO:0000256" key="2">
    <source>
        <dbReference type="ARBA" id="ARBA00038115"/>
    </source>
</evidence>
<keyword evidence="1 5" id="KW-0378">Hydrolase</keyword>
<evidence type="ECO:0000256" key="1">
    <source>
        <dbReference type="ARBA" id="ARBA00022801"/>
    </source>
</evidence>
<feature type="compositionally biased region" description="Basic and acidic residues" evidence="3">
    <location>
        <begin position="261"/>
        <end position="274"/>
    </location>
</feature>
<feature type="domain" description="AB hydrolase-1" evidence="4">
    <location>
        <begin position="63"/>
        <end position="188"/>
    </location>
</feature>
<protein>
    <submittedName>
        <fullName evidence="5">Alpha/Beta hydrolase protein</fullName>
    </submittedName>
</protein>
<evidence type="ECO:0000313" key="5">
    <source>
        <dbReference type="EMBL" id="KAH9839450.1"/>
    </source>
</evidence>
<evidence type="ECO:0000313" key="6">
    <source>
        <dbReference type="Proteomes" id="UP000814176"/>
    </source>
</evidence>
<accession>A0ABQ8KNK2</accession>
<dbReference type="InterPro" id="IPR029058">
    <property type="entry name" value="AB_hydrolase_fold"/>
</dbReference>
<dbReference type="PANTHER" id="PTHR22946:SF9">
    <property type="entry name" value="POLYKETIDE TRANSFERASE AF380"/>
    <property type="match status" value="1"/>
</dbReference>
<keyword evidence="6" id="KW-1185">Reference proteome</keyword>
<dbReference type="EMBL" id="JADCUA010000006">
    <property type="protein sequence ID" value="KAH9839450.1"/>
    <property type="molecule type" value="Genomic_DNA"/>
</dbReference>
<dbReference type="SUPFAM" id="SSF53474">
    <property type="entry name" value="alpha/beta-Hydrolases"/>
    <property type="match status" value="1"/>
</dbReference>
<comment type="caution">
    <text evidence="5">The sequence shown here is derived from an EMBL/GenBank/DDBJ whole genome shotgun (WGS) entry which is preliminary data.</text>
</comment>
<dbReference type="RefSeq" id="XP_047781205.1">
    <property type="nucleotide sequence ID" value="XM_047919061.1"/>
</dbReference>
<dbReference type="InterPro" id="IPR050261">
    <property type="entry name" value="FrsA_esterase"/>
</dbReference>
<dbReference type="GeneID" id="71999793"/>
<name>A0ABQ8KNK2_9APHY</name>
<evidence type="ECO:0000256" key="3">
    <source>
        <dbReference type="SAM" id="MobiDB-lite"/>
    </source>
</evidence>
<dbReference type="InterPro" id="IPR000073">
    <property type="entry name" value="AB_hydrolase_1"/>
</dbReference>
<dbReference type="GO" id="GO:0016787">
    <property type="term" value="F:hydrolase activity"/>
    <property type="evidence" value="ECO:0007669"/>
    <property type="project" value="UniProtKB-KW"/>
</dbReference>
<dbReference type="Pfam" id="PF00561">
    <property type="entry name" value="Abhydrolase_1"/>
    <property type="match status" value="1"/>
</dbReference>
<evidence type="ECO:0000259" key="4">
    <source>
        <dbReference type="Pfam" id="PF00561"/>
    </source>
</evidence>
<comment type="similarity">
    <text evidence="2">Belongs to the AB hydrolase superfamily. FUS2 hydrolase family.</text>
</comment>
<dbReference type="PANTHER" id="PTHR22946">
    <property type="entry name" value="DIENELACTONE HYDROLASE DOMAIN-CONTAINING PROTEIN-RELATED"/>
    <property type="match status" value="1"/>
</dbReference>
<gene>
    <name evidence="5" type="ORF">C8Q71DRAFT_512763</name>
</gene>